<protein>
    <submittedName>
        <fullName evidence="7">AI-2E family transporter</fullName>
    </submittedName>
</protein>
<reference evidence="7 8" key="1">
    <citation type="submission" date="2020-04" db="EMBL/GenBank/DDBJ databases">
        <title>Novel species.</title>
        <authorList>
            <person name="Teo W.F.A."/>
            <person name="Lipun K."/>
            <person name="Srisuk N."/>
            <person name="Duangmal K."/>
        </authorList>
    </citation>
    <scope>NUCLEOTIDE SEQUENCE [LARGE SCALE GENOMIC DNA]</scope>
    <source>
        <strain evidence="7 8">K13G38</strain>
    </source>
</reference>
<dbReference type="PANTHER" id="PTHR21716">
    <property type="entry name" value="TRANSMEMBRANE PROTEIN"/>
    <property type="match status" value="1"/>
</dbReference>
<accession>A0ABX1IYB8</accession>
<evidence type="ECO:0000256" key="2">
    <source>
        <dbReference type="ARBA" id="ARBA00009773"/>
    </source>
</evidence>
<dbReference type="EMBL" id="JAAXLS010000002">
    <property type="protein sequence ID" value="NKQ52319.1"/>
    <property type="molecule type" value="Genomic_DNA"/>
</dbReference>
<evidence type="ECO:0000256" key="3">
    <source>
        <dbReference type="ARBA" id="ARBA00022692"/>
    </source>
</evidence>
<proteinExistence type="inferred from homology"/>
<comment type="caution">
    <text evidence="7">The sequence shown here is derived from an EMBL/GenBank/DDBJ whole genome shotgun (WGS) entry which is preliminary data.</text>
</comment>
<evidence type="ECO:0000256" key="1">
    <source>
        <dbReference type="ARBA" id="ARBA00004141"/>
    </source>
</evidence>
<gene>
    <name evidence="7" type="ORF">HFP15_05440</name>
</gene>
<feature type="transmembrane region" description="Helical" evidence="6">
    <location>
        <begin position="17"/>
        <end position="38"/>
    </location>
</feature>
<keyword evidence="4 6" id="KW-1133">Transmembrane helix</keyword>
<dbReference type="InterPro" id="IPR002549">
    <property type="entry name" value="AI-2E-like"/>
</dbReference>
<evidence type="ECO:0000256" key="4">
    <source>
        <dbReference type="ARBA" id="ARBA00022989"/>
    </source>
</evidence>
<sequence>MLLGAAAGVVVAGGVRAVAWLVGPILMALVIVIAVHPVRSWLRGKGFPSWLTTVVLVILVYGIMLVLTMGIVVSVARLAGLLPQYQDRANELAASASNLLSSFGVGPEQLKTVAGSLDIGKLTGLLVSLLGAVAGLVSNLAFLLALLLFLSVESGGVGERLGVIATDRPALAVALSRFAHGTRRYLVVTTVFGLIVAVLDAIALVIIGVPLAFTWGLLSFITNYIPNIGFLIGLAPPALLGLFIGGPRELVLIIVIYGVLNFVLQSLIQPRFVGDAVGLSATVTFVALVFWAWLLGPLGAILAIPVTVLGKALLVDIDPKARWADALLRAPASPRRGLRSGRRATIKQGR</sequence>
<evidence type="ECO:0000313" key="7">
    <source>
        <dbReference type="EMBL" id="NKQ52319.1"/>
    </source>
</evidence>
<evidence type="ECO:0000256" key="6">
    <source>
        <dbReference type="SAM" id="Phobius"/>
    </source>
</evidence>
<keyword evidence="8" id="KW-1185">Reference proteome</keyword>
<evidence type="ECO:0000256" key="5">
    <source>
        <dbReference type="ARBA" id="ARBA00023136"/>
    </source>
</evidence>
<evidence type="ECO:0000313" key="8">
    <source>
        <dbReference type="Proteomes" id="UP000715441"/>
    </source>
</evidence>
<keyword evidence="3 6" id="KW-0812">Transmembrane</keyword>
<name>A0ABX1IYB8_9PSEU</name>
<feature type="transmembrane region" description="Helical" evidence="6">
    <location>
        <begin position="185"/>
        <end position="218"/>
    </location>
</feature>
<comment type="similarity">
    <text evidence="2">Belongs to the autoinducer-2 exporter (AI-2E) (TC 2.A.86) family.</text>
</comment>
<feature type="transmembrane region" description="Helical" evidence="6">
    <location>
        <begin position="250"/>
        <end position="268"/>
    </location>
</feature>
<feature type="transmembrane region" description="Helical" evidence="6">
    <location>
        <begin position="288"/>
        <end position="314"/>
    </location>
</feature>
<feature type="transmembrane region" description="Helical" evidence="6">
    <location>
        <begin position="224"/>
        <end position="243"/>
    </location>
</feature>
<dbReference type="PANTHER" id="PTHR21716:SF64">
    <property type="entry name" value="AI-2 TRANSPORT PROTEIN TQSA"/>
    <property type="match status" value="1"/>
</dbReference>
<feature type="transmembrane region" description="Helical" evidence="6">
    <location>
        <begin position="125"/>
        <end position="150"/>
    </location>
</feature>
<dbReference type="Pfam" id="PF01594">
    <property type="entry name" value="AI-2E_transport"/>
    <property type="match status" value="1"/>
</dbReference>
<organism evidence="7 8">
    <name type="scientific">Amycolatopsis acididurans</name>
    <dbReference type="NCBI Taxonomy" id="2724524"/>
    <lineage>
        <taxon>Bacteria</taxon>
        <taxon>Bacillati</taxon>
        <taxon>Actinomycetota</taxon>
        <taxon>Actinomycetes</taxon>
        <taxon>Pseudonocardiales</taxon>
        <taxon>Pseudonocardiaceae</taxon>
        <taxon>Amycolatopsis</taxon>
    </lineage>
</organism>
<dbReference type="Proteomes" id="UP000715441">
    <property type="component" value="Unassembled WGS sequence"/>
</dbReference>
<feature type="transmembrane region" description="Helical" evidence="6">
    <location>
        <begin position="50"/>
        <end position="76"/>
    </location>
</feature>
<keyword evidence="5 6" id="KW-0472">Membrane</keyword>
<comment type="subcellular location">
    <subcellularLocation>
        <location evidence="1">Membrane</location>
        <topology evidence="1">Multi-pass membrane protein</topology>
    </subcellularLocation>
</comment>